<evidence type="ECO:0000256" key="1">
    <source>
        <dbReference type="ARBA" id="ARBA00022679"/>
    </source>
</evidence>
<evidence type="ECO:0000313" key="4">
    <source>
        <dbReference type="EMBL" id="KRM29736.1"/>
    </source>
</evidence>
<keyword evidence="1 4" id="KW-0808">Transferase</keyword>
<reference evidence="4 5" key="1">
    <citation type="journal article" date="2015" name="Genome Announc.">
        <title>Expanding the biotechnology potential of lactobacilli through comparative genomics of 213 strains and associated genera.</title>
        <authorList>
            <person name="Sun Z."/>
            <person name="Harris H.M."/>
            <person name="McCann A."/>
            <person name="Guo C."/>
            <person name="Argimon S."/>
            <person name="Zhang W."/>
            <person name="Yang X."/>
            <person name="Jeffery I.B."/>
            <person name="Cooney J.C."/>
            <person name="Kagawa T.F."/>
            <person name="Liu W."/>
            <person name="Song Y."/>
            <person name="Salvetti E."/>
            <person name="Wrobel A."/>
            <person name="Rasinkangas P."/>
            <person name="Parkhill J."/>
            <person name="Rea M.C."/>
            <person name="O'Sullivan O."/>
            <person name="Ritari J."/>
            <person name="Douillard F.P."/>
            <person name="Paul Ross R."/>
            <person name="Yang R."/>
            <person name="Briner A.E."/>
            <person name="Felis G.E."/>
            <person name="de Vos W.M."/>
            <person name="Barrangou R."/>
            <person name="Klaenhammer T.R."/>
            <person name="Caufield P.W."/>
            <person name="Cui Y."/>
            <person name="Zhang H."/>
            <person name="O'Toole P.W."/>
        </authorList>
    </citation>
    <scope>NUCLEOTIDE SEQUENCE [LARGE SCALE GENOMIC DNA]</scope>
    <source>
        <strain evidence="4 5">DSM 16991</strain>
    </source>
</reference>
<accession>A0A0R1XHR4</accession>
<dbReference type="Proteomes" id="UP000050949">
    <property type="component" value="Unassembled WGS sequence"/>
</dbReference>
<dbReference type="Pfam" id="PF00583">
    <property type="entry name" value="Acetyltransf_1"/>
    <property type="match status" value="1"/>
</dbReference>
<dbReference type="InterPro" id="IPR016181">
    <property type="entry name" value="Acyl_CoA_acyltransferase"/>
</dbReference>
<dbReference type="AlphaFoldDB" id="A0A0R1XHR4"/>
<comment type="caution">
    <text evidence="4">The sequence shown here is derived from an EMBL/GenBank/DDBJ whole genome shotgun (WGS) entry which is preliminary data.</text>
</comment>
<dbReference type="Gene3D" id="3.40.630.30">
    <property type="match status" value="1"/>
</dbReference>
<organism evidence="4 5">
    <name type="scientific">Schleiferilactobacillus harbinensis DSM 16991</name>
    <dbReference type="NCBI Taxonomy" id="1122147"/>
    <lineage>
        <taxon>Bacteria</taxon>
        <taxon>Bacillati</taxon>
        <taxon>Bacillota</taxon>
        <taxon>Bacilli</taxon>
        <taxon>Lactobacillales</taxon>
        <taxon>Lactobacillaceae</taxon>
        <taxon>Schleiferilactobacillus</taxon>
    </lineage>
</organism>
<feature type="domain" description="N-acetyltransferase" evidence="3">
    <location>
        <begin position="14"/>
        <end position="171"/>
    </location>
</feature>
<dbReference type="PROSITE" id="PS51186">
    <property type="entry name" value="GNAT"/>
    <property type="match status" value="1"/>
</dbReference>
<dbReference type="GO" id="GO:0016747">
    <property type="term" value="F:acyltransferase activity, transferring groups other than amino-acyl groups"/>
    <property type="evidence" value="ECO:0007669"/>
    <property type="project" value="InterPro"/>
</dbReference>
<dbReference type="InterPro" id="IPR050832">
    <property type="entry name" value="Bact_Acetyltransf"/>
</dbReference>
<evidence type="ECO:0000259" key="3">
    <source>
        <dbReference type="PROSITE" id="PS51186"/>
    </source>
</evidence>
<dbReference type="eggNOG" id="COG0456">
    <property type="taxonomic scope" value="Bacteria"/>
</dbReference>
<dbReference type="PANTHER" id="PTHR43877">
    <property type="entry name" value="AMINOALKYLPHOSPHONATE N-ACETYLTRANSFERASE-RELATED-RELATED"/>
    <property type="match status" value="1"/>
</dbReference>
<sequence length="173" mass="19283">MVQKAGPVMTKNAVTIRPARIDDDFAAVQALYLRTWRTAYRDLLPAGFLGQLSVTSWHPQQRWQRTFLAITAGGQIVGVCSYGPGRQPVRQGWGEIYSLYVDPDFEGQGIGGQLFTAAIKQLQSDYTKLYLIVLTNNQTARTFYAHHGFHAVGAAEDTDTPFGTIHEITYTKE</sequence>
<dbReference type="EMBL" id="AZFW01000011">
    <property type="protein sequence ID" value="KRM29736.1"/>
    <property type="molecule type" value="Genomic_DNA"/>
</dbReference>
<proteinExistence type="predicted"/>
<dbReference type="OrthoDB" id="5292888at2"/>
<protein>
    <submittedName>
        <fullName evidence="4">Acetyltransferase (Gnat) family</fullName>
    </submittedName>
</protein>
<evidence type="ECO:0000313" key="5">
    <source>
        <dbReference type="Proteomes" id="UP000050949"/>
    </source>
</evidence>
<keyword evidence="2" id="KW-0012">Acyltransferase</keyword>
<evidence type="ECO:0000256" key="2">
    <source>
        <dbReference type="ARBA" id="ARBA00023315"/>
    </source>
</evidence>
<dbReference type="InterPro" id="IPR000182">
    <property type="entry name" value="GNAT_dom"/>
</dbReference>
<gene>
    <name evidence="4" type="ORF">FC91_GL000441</name>
</gene>
<dbReference type="SUPFAM" id="SSF55729">
    <property type="entry name" value="Acyl-CoA N-acyltransferases (Nat)"/>
    <property type="match status" value="1"/>
</dbReference>
<dbReference type="CDD" id="cd04301">
    <property type="entry name" value="NAT_SF"/>
    <property type="match status" value="1"/>
</dbReference>
<name>A0A0R1XHR4_9LACO</name>
<dbReference type="PATRIC" id="fig|1122147.4.peg.459"/>